<dbReference type="AlphaFoldDB" id="A0A5K7YW00"/>
<evidence type="ECO:0000313" key="2">
    <source>
        <dbReference type="EMBL" id="BBO71251.1"/>
    </source>
</evidence>
<sequence>MLIYAVADLHGRFQRMQRVRREVAIHRPDVLVLAGDISTPWQPAAMLDTLNCLNLPVLLVRGNSDRRDLVPRLRPFARLRSVHLRRARFNGLEIVGIDGTLPLPFHSRLGFRETELVARVSGMLRPHSVLVVHPPPYGIRDRVLGRFHAGSRAVRRLVNRCSPALVVCGHIHEQAGVETIGPTTVVNCAMGRSGGGALIRYDGQSTPACTMLPPDR</sequence>
<dbReference type="EMBL" id="AP021874">
    <property type="protein sequence ID" value="BBO71251.1"/>
    <property type="molecule type" value="Genomic_DNA"/>
</dbReference>
<dbReference type="KEGG" id="dalk:DSCA_51810"/>
<organism evidence="2 3">
    <name type="scientific">Desulfosarcina alkanivorans</name>
    <dbReference type="NCBI Taxonomy" id="571177"/>
    <lineage>
        <taxon>Bacteria</taxon>
        <taxon>Pseudomonadati</taxon>
        <taxon>Thermodesulfobacteriota</taxon>
        <taxon>Desulfobacteria</taxon>
        <taxon>Desulfobacterales</taxon>
        <taxon>Desulfosarcinaceae</taxon>
        <taxon>Desulfosarcina</taxon>
    </lineage>
</organism>
<dbReference type="Gene3D" id="3.60.21.10">
    <property type="match status" value="1"/>
</dbReference>
<accession>A0A5K7YW00</accession>
<dbReference type="OrthoDB" id="332939at2"/>
<reference evidence="2 3" key="1">
    <citation type="submission" date="2019-11" db="EMBL/GenBank/DDBJ databases">
        <title>Comparative genomics of hydrocarbon-degrading Desulfosarcina strains.</title>
        <authorList>
            <person name="Watanabe M."/>
            <person name="Kojima H."/>
            <person name="Fukui M."/>
        </authorList>
    </citation>
    <scope>NUCLEOTIDE SEQUENCE [LARGE SCALE GENOMIC DNA]</scope>
    <source>
        <strain evidence="2 3">PL12</strain>
    </source>
</reference>
<dbReference type="InterPro" id="IPR029052">
    <property type="entry name" value="Metallo-depent_PP-like"/>
</dbReference>
<dbReference type="GO" id="GO:0016787">
    <property type="term" value="F:hydrolase activity"/>
    <property type="evidence" value="ECO:0007669"/>
    <property type="project" value="InterPro"/>
</dbReference>
<dbReference type="SUPFAM" id="SSF56300">
    <property type="entry name" value="Metallo-dependent phosphatases"/>
    <property type="match status" value="1"/>
</dbReference>
<dbReference type="PANTHER" id="PTHR12905">
    <property type="entry name" value="METALLOPHOSPHOESTERASE"/>
    <property type="match status" value="1"/>
</dbReference>
<protein>
    <submittedName>
        <fullName evidence="2">Metallophosphoesterase</fullName>
    </submittedName>
</protein>
<dbReference type="PANTHER" id="PTHR12905:SF0">
    <property type="entry name" value="CALCINEURIN-LIKE PHOSPHOESTERASE DOMAIN-CONTAINING PROTEIN"/>
    <property type="match status" value="1"/>
</dbReference>
<evidence type="ECO:0000313" key="3">
    <source>
        <dbReference type="Proteomes" id="UP000427906"/>
    </source>
</evidence>
<dbReference type="RefSeq" id="WP_155319117.1">
    <property type="nucleotide sequence ID" value="NZ_AP021874.1"/>
</dbReference>
<gene>
    <name evidence="2" type="ORF">DSCA_51810</name>
</gene>
<dbReference type="InterPro" id="IPR051693">
    <property type="entry name" value="UPF0046_metallophosphoest"/>
</dbReference>
<dbReference type="InterPro" id="IPR004843">
    <property type="entry name" value="Calcineurin-like_PHP"/>
</dbReference>
<proteinExistence type="predicted"/>
<dbReference type="Proteomes" id="UP000427906">
    <property type="component" value="Chromosome"/>
</dbReference>
<keyword evidence="3" id="KW-1185">Reference proteome</keyword>
<name>A0A5K7YW00_9BACT</name>
<dbReference type="Pfam" id="PF00149">
    <property type="entry name" value="Metallophos"/>
    <property type="match status" value="1"/>
</dbReference>
<evidence type="ECO:0000259" key="1">
    <source>
        <dbReference type="Pfam" id="PF00149"/>
    </source>
</evidence>
<feature type="domain" description="Calcineurin-like phosphoesterase" evidence="1">
    <location>
        <begin position="1"/>
        <end position="173"/>
    </location>
</feature>